<feature type="transmembrane region" description="Helical" evidence="10">
    <location>
        <begin position="260"/>
        <end position="280"/>
    </location>
</feature>
<dbReference type="NCBIfam" id="TIGR01525">
    <property type="entry name" value="ATPase-IB_hvy"/>
    <property type="match status" value="1"/>
</dbReference>
<evidence type="ECO:0000313" key="13">
    <source>
        <dbReference type="EMBL" id="QRD04924.1"/>
    </source>
</evidence>
<dbReference type="Pfam" id="PF00122">
    <property type="entry name" value="E1-E2_ATPase"/>
    <property type="match status" value="1"/>
</dbReference>
<feature type="transmembrane region" description="Helical" evidence="10">
    <location>
        <begin position="236"/>
        <end position="254"/>
    </location>
</feature>
<dbReference type="InterPro" id="IPR059000">
    <property type="entry name" value="ATPase_P-type_domA"/>
</dbReference>
<dbReference type="PRINTS" id="PR00119">
    <property type="entry name" value="CATATPASE"/>
</dbReference>
<keyword evidence="9 10" id="KW-0472">Membrane</keyword>
<feature type="transmembrane region" description="Helical" evidence="10">
    <location>
        <begin position="45"/>
        <end position="63"/>
    </location>
</feature>
<dbReference type="InterPro" id="IPR018303">
    <property type="entry name" value="ATPase_P-typ_P_site"/>
</dbReference>
<dbReference type="Gene3D" id="3.40.50.1000">
    <property type="entry name" value="HAD superfamily/HAD-like"/>
    <property type="match status" value="1"/>
</dbReference>
<evidence type="ECO:0000256" key="9">
    <source>
        <dbReference type="ARBA" id="ARBA00023136"/>
    </source>
</evidence>
<dbReference type="InterPro" id="IPR008250">
    <property type="entry name" value="ATPase_P-typ_transduc_dom_A_sf"/>
</dbReference>
<dbReference type="OMA" id="GTIMDNG"/>
<dbReference type="Gene3D" id="3.40.1110.10">
    <property type="entry name" value="Calcium-transporting ATPase, cytoplasmic domain N"/>
    <property type="match status" value="1"/>
</dbReference>
<evidence type="ECO:0000256" key="6">
    <source>
        <dbReference type="ARBA" id="ARBA00022840"/>
    </source>
</evidence>
<reference evidence="14" key="1">
    <citation type="journal article" date="2021" name="BMC Genomics">
        <title>Chromosome-level genome assembly and manually-curated proteome of model necrotroph Parastagonospora nodorum Sn15 reveals a genome-wide trove of candidate effector homologs, and redundancy of virulence-related functions within an accessory chromosome.</title>
        <authorList>
            <person name="Bertazzoni S."/>
            <person name="Jones D.A.B."/>
            <person name="Phan H.T."/>
            <person name="Tan K.-C."/>
            <person name="Hane J.K."/>
        </authorList>
    </citation>
    <scope>NUCLEOTIDE SEQUENCE [LARGE SCALE GENOMIC DNA]</scope>
    <source>
        <strain evidence="14">SN15 / ATCC MYA-4574 / FGSC 10173)</strain>
    </source>
</reference>
<dbReference type="PROSITE" id="PS00154">
    <property type="entry name" value="ATPASE_E1_E2"/>
    <property type="match status" value="1"/>
</dbReference>
<evidence type="ECO:0000313" key="14">
    <source>
        <dbReference type="Proteomes" id="UP000663193"/>
    </source>
</evidence>
<dbReference type="GO" id="GO:0019829">
    <property type="term" value="F:ATPase-coupled monoatomic cation transmembrane transporter activity"/>
    <property type="evidence" value="ECO:0007669"/>
    <property type="project" value="InterPro"/>
</dbReference>
<dbReference type="InterPro" id="IPR044492">
    <property type="entry name" value="P_typ_ATPase_HD_dom"/>
</dbReference>
<evidence type="ECO:0000256" key="8">
    <source>
        <dbReference type="ARBA" id="ARBA00022989"/>
    </source>
</evidence>
<organism evidence="13 14">
    <name type="scientific">Phaeosphaeria nodorum (strain SN15 / ATCC MYA-4574 / FGSC 10173)</name>
    <name type="common">Glume blotch fungus</name>
    <name type="synonym">Parastagonospora nodorum</name>
    <dbReference type="NCBI Taxonomy" id="321614"/>
    <lineage>
        <taxon>Eukaryota</taxon>
        <taxon>Fungi</taxon>
        <taxon>Dikarya</taxon>
        <taxon>Ascomycota</taxon>
        <taxon>Pezizomycotina</taxon>
        <taxon>Dothideomycetes</taxon>
        <taxon>Pleosporomycetidae</taxon>
        <taxon>Pleosporales</taxon>
        <taxon>Pleosporineae</taxon>
        <taxon>Phaeosphaeriaceae</taxon>
        <taxon>Parastagonospora</taxon>
    </lineage>
</organism>
<feature type="transmembrane region" description="Helical" evidence="10">
    <location>
        <begin position="75"/>
        <end position="94"/>
    </location>
</feature>
<gene>
    <name evidence="13" type="ORF">JI435_108450</name>
</gene>
<keyword evidence="7" id="KW-1278">Translocase</keyword>
<dbReference type="InterPro" id="IPR023299">
    <property type="entry name" value="ATPase_P-typ_cyto_dom_N"/>
</dbReference>
<dbReference type="GO" id="GO:0046872">
    <property type="term" value="F:metal ion binding"/>
    <property type="evidence" value="ECO:0007669"/>
    <property type="project" value="UniProtKB-KW"/>
</dbReference>
<dbReference type="OrthoDB" id="432719at2759"/>
<keyword evidence="3 10" id="KW-0812">Transmembrane</keyword>
<feature type="domain" description="P-type ATPase A" evidence="12">
    <location>
        <begin position="125"/>
        <end position="214"/>
    </location>
</feature>
<dbReference type="InterPro" id="IPR023214">
    <property type="entry name" value="HAD_sf"/>
</dbReference>
<evidence type="ECO:0000256" key="2">
    <source>
        <dbReference type="ARBA" id="ARBA00006024"/>
    </source>
</evidence>
<dbReference type="Gene3D" id="2.70.150.10">
    <property type="entry name" value="Calcium-transporting ATPase, cytoplasmic transduction domain A"/>
    <property type="match status" value="1"/>
</dbReference>
<keyword evidence="8 10" id="KW-1133">Transmembrane helix</keyword>
<dbReference type="SFLD" id="SFLDG00002">
    <property type="entry name" value="C1.7:_P-type_atpase_like"/>
    <property type="match status" value="1"/>
</dbReference>
<evidence type="ECO:0000259" key="12">
    <source>
        <dbReference type="Pfam" id="PF00122"/>
    </source>
</evidence>
<dbReference type="VEuPathDB" id="FungiDB:JI435_108450"/>
<dbReference type="GO" id="GO:0005524">
    <property type="term" value="F:ATP binding"/>
    <property type="evidence" value="ECO:0007669"/>
    <property type="project" value="UniProtKB-UniRule"/>
</dbReference>
<comment type="subcellular location">
    <subcellularLocation>
        <location evidence="1">Membrane</location>
        <topology evidence="1">Multi-pass membrane protein</topology>
    </subcellularLocation>
</comment>
<dbReference type="PANTHER" id="PTHR43520:SF32">
    <property type="entry name" value="COPPER RESISTANCE P-TYPE ATPASE (EUROFUNG)"/>
    <property type="match status" value="1"/>
</dbReference>
<evidence type="ECO:0000256" key="4">
    <source>
        <dbReference type="ARBA" id="ARBA00022723"/>
    </source>
</evidence>
<dbReference type="InterPro" id="IPR001757">
    <property type="entry name" value="P_typ_ATPase"/>
</dbReference>
<dbReference type="Proteomes" id="UP000663193">
    <property type="component" value="Chromosome 17"/>
</dbReference>
<evidence type="ECO:0000256" key="7">
    <source>
        <dbReference type="ARBA" id="ARBA00022967"/>
    </source>
</evidence>
<evidence type="ECO:0000256" key="10">
    <source>
        <dbReference type="RuleBase" id="RU362081"/>
    </source>
</evidence>
<name>A0A7U2I7L0_PHANO</name>
<dbReference type="SUPFAM" id="SSF56784">
    <property type="entry name" value="HAD-like"/>
    <property type="match status" value="1"/>
</dbReference>
<dbReference type="Pfam" id="PF00702">
    <property type="entry name" value="Hydrolase"/>
    <property type="match status" value="1"/>
</dbReference>
<dbReference type="SUPFAM" id="SSF81653">
    <property type="entry name" value="Calcium ATPase, transduction domain A"/>
    <property type="match status" value="1"/>
</dbReference>
<keyword evidence="4 10" id="KW-0479">Metal-binding</keyword>
<comment type="similarity">
    <text evidence="2 10">Belongs to the cation transport ATPase (P-type) (TC 3.A.3) family. Type IB subfamily.</text>
</comment>
<dbReference type="NCBIfam" id="TIGR01494">
    <property type="entry name" value="ATPase_P-type"/>
    <property type="match status" value="2"/>
</dbReference>
<dbReference type="InterPro" id="IPR023298">
    <property type="entry name" value="ATPase_P-typ_TM_dom_sf"/>
</dbReference>
<dbReference type="PANTHER" id="PTHR43520">
    <property type="entry name" value="ATP7, ISOFORM B"/>
    <property type="match status" value="1"/>
</dbReference>
<evidence type="ECO:0000256" key="5">
    <source>
        <dbReference type="ARBA" id="ARBA00022741"/>
    </source>
</evidence>
<accession>A0A7U2I7L0</accession>
<dbReference type="SFLD" id="SFLDS00003">
    <property type="entry name" value="Haloacid_Dehalogenase"/>
    <property type="match status" value="1"/>
</dbReference>
<keyword evidence="5 10" id="KW-0547">Nucleotide-binding</keyword>
<dbReference type="EMBL" id="CP069039">
    <property type="protein sequence ID" value="QRD04924.1"/>
    <property type="molecule type" value="Genomic_DNA"/>
</dbReference>
<keyword evidence="14" id="KW-1185">Reference proteome</keyword>
<evidence type="ECO:0000256" key="3">
    <source>
        <dbReference type="ARBA" id="ARBA00022692"/>
    </source>
</evidence>
<dbReference type="SFLD" id="SFLDF00027">
    <property type="entry name" value="p-type_atpase"/>
    <property type="match status" value="1"/>
</dbReference>
<keyword evidence="6 10" id="KW-0067">ATP-binding</keyword>
<dbReference type="InterPro" id="IPR036412">
    <property type="entry name" value="HAD-like_sf"/>
</dbReference>
<proteinExistence type="inferred from homology"/>
<feature type="region of interest" description="Disordered" evidence="11">
    <location>
        <begin position="376"/>
        <end position="395"/>
    </location>
</feature>
<evidence type="ECO:0000256" key="11">
    <source>
        <dbReference type="SAM" id="MobiDB-lite"/>
    </source>
</evidence>
<feature type="transmembrane region" description="Helical" evidence="10">
    <location>
        <begin position="582"/>
        <end position="605"/>
    </location>
</feature>
<sequence length="609" mass="66339">MAETATYVNPQTCRTGILWLAGFVQFGFGLPFYEKAIAAMRNTGLLYLPMDALIAASTTTSYIMGLKSYFLGKDVHYATTAATLIFVISLGRYVGEMFRTSSAPTIAAFSNIVPSEARLLHSPTPVSSHTLKPGDFVVVEAAHRFPCDGRLVAYPNQFQTLNLNIDESIHTGESILVKKVWGDICLAGTINSHSQEIIIEVIEGGRNRLDQILDAVLEAQLQKSDIQPWLDQVSEYMVSCVMFCAFIAFLVWLPDGFDTAATFFSTTLIVACPCAFGLSVPAMTMIACSLGAAKGVVVRAGVQAFQKSSTVTTIVFDKTGTLTTGDINVVHYKIHGRWEEPVWWQVIGEAEKRSRHWTSTVIAKYIEVHHPRSVSMSLSKSKPQEAPRETPGSGVTADVDEVKVVVGNEQYLRNANVQNLDTLMNDVETLSNTHSCTFVGLNGRYAGFIAFSDPVRDDANKEIRALKSQGYEIYMMTGDRTEVAKEVANAIGIQNVFAELTPVQKSDKIKRLRKEGKVVAMIGDGINDTAALAASDIGISLQSCHSVVLASSDIVLLTSSLRMVSIAFTLARNANAAIKGSIFWAALYNFTLLPLAMGAGARWNIIMTP</sequence>
<dbReference type="InterPro" id="IPR027256">
    <property type="entry name" value="P-typ_ATPase_IB"/>
</dbReference>
<dbReference type="GO" id="GO:0016020">
    <property type="term" value="C:membrane"/>
    <property type="evidence" value="ECO:0007669"/>
    <property type="project" value="UniProtKB-SubCell"/>
</dbReference>
<feature type="transmembrane region" description="Helical" evidence="10">
    <location>
        <begin position="16"/>
        <end position="33"/>
    </location>
</feature>
<dbReference type="AlphaFoldDB" id="A0A7U2I7L0"/>
<dbReference type="SUPFAM" id="SSF81665">
    <property type="entry name" value="Calcium ATPase, transmembrane domain M"/>
    <property type="match status" value="1"/>
</dbReference>
<dbReference type="GO" id="GO:0016887">
    <property type="term" value="F:ATP hydrolysis activity"/>
    <property type="evidence" value="ECO:0007669"/>
    <property type="project" value="InterPro"/>
</dbReference>
<protein>
    <recommendedName>
        <fullName evidence="12">P-type ATPase A domain-containing protein</fullName>
    </recommendedName>
</protein>
<evidence type="ECO:0000256" key="1">
    <source>
        <dbReference type="ARBA" id="ARBA00004141"/>
    </source>
</evidence>